<dbReference type="Proteomes" id="UP000789803">
    <property type="component" value="Unassembled WGS sequence"/>
</dbReference>
<keyword evidence="1" id="KW-0732">Signal</keyword>
<evidence type="ECO:0008006" key="4">
    <source>
        <dbReference type="Google" id="ProtNLM"/>
    </source>
</evidence>
<dbReference type="Pfam" id="PF07598">
    <property type="entry name" value="DUF1561"/>
    <property type="match status" value="1"/>
</dbReference>
<protein>
    <recommendedName>
        <fullName evidence="4">DUF1561 family protein</fullName>
    </recommendedName>
</protein>
<keyword evidence="3" id="KW-1185">Reference proteome</keyword>
<evidence type="ECO:0000313" key="2">
    <source>
        <dbReference type="EMBL" id="CAD7288885.1"/>
    </source>
</evidence>
<evidence type="ECO:0000256" key="1">
    <source>
        <dbReference type="SAM" id="SignalP"/>
    </source>
</evidence>
<comment type="caution">
    <text evidence="2">The sequence shown here is derived from an EMBL/GenBank/DDBJ whole genome shotgun (WGS) entry which is preliminary data.</text>
</comment>
<organism evidence="2 3">
    <name type="scientific">Campylobacter majalis</name>
    <dbReference type="NCBI Taxonomy" id="2790656"/>
    <lineage>
        <taxon>Bacteria</taxon>
        <taxon>Pseudomonadati</taxon>
        <taxon>Campylobacterota</taxon>
        <taxon>Epsilonproteobacteria</taxon>
        <taxon>Campylobacterales</taxon>
        <taxon>Campylobacteraceae</taxon>
        <taxon>Campylobacter</taxon>
    </lineage>
</organism>
<dbReference type="PROSITE" id="PS51257">
    <property type="entry name" value="PROKAR_LIPOPROTEIN"/>
    <property type="match status" value="1"/>
</dbReference>
<feature type="chain" id="PRO_5045826718" description="DUF1561 family protein" evidence="1">
    <location>
        <begin position="23"/>
        <end position="667"/>
    </location>
</feature>
<gene>
    <name evidence="2" type="ORF">LMG7974_01195</name>
</gene>
<dbReference type="RefSeq" id="WP_229932992.1">
    <property type="nucleotide sequence ID" value="NZ_CAJHOF010000010.1"/>
</dbReference>
<reference evidence="2 3" key="1">
    <citation type="submission" date="2020-11" db="EMBL/GenBank/DDBJ databases">
        <authorList>
            <person name="Peeters C."/>
        </authorList>
    </citation>
    <scope>NUCLEOTIDE SEQUENCE [LARGE SCALE GENOMIC DNA]</scope>
    <source>
        <strain evidence="2 3">LMG 7974</strain>
    </source>
</reference>
<feature type="signal peptide" evidence="1">
    <location>
        <begin position="1"/>
        <end position="22"/>
    </location>
</feature>
<sequence length="667" mass="74517">MKKIYLLALAMFLLLGCSPNQNTNPNLLSLYSKPTPSQALADKPKDKQIQVRVAGNKKLCYAPKFSSSFDNGSYLQLVDCSSKEAIAARYDVFGRLAFNINDTWFCITAPEEVANGAIGQDYAYLSPCAINLSTQRYKVMSDSFYSNDSFYSLKDDGKYVYAARFLDRKLDAHIIDNEMKEWLNTNATPAGLNLAMYLQWNADGVKYYIHNGFSSTDFGVLYYNLQNGYIASYDKFSPTISCLNSNVGTKDWAWAWWDKCSDAKAPSISKNLAYFRPVLIGNGKVAMRDRAGNYLRLTRYGIHWGQPYTARLEFLNKDTQNSPTSEFFVHLSMQDWMRFIGGNEGDNLPFCPAPGFTIKSNIGLGQNVNFDSNFSQKPKVSLMKNKSLNPNLTQNQDRIDIEVWEPRLLSIVRSTTPESPVVGICGTCLLHAYQIIAEILEDPFHPRANGGYFFNTEANVDPFISFRARNSLLFGTLADIAQYYSLPVRVEADIFTNSVNLAFASSIQMLPQYDWAMVGQSQTSGGIDEILARIFQEPVGSIYLAMLSRTAPGDTQPSGHASVMLRTSTGVRVIPTNAPNIDLRDLRIYMQNTTNVAHLRHMLGDMGSTVANVNALAVLRVGEVYQNTFNYVISFDNCTGFGDHRRGNARLPSADAVNQCASGRCMW</sequence>
<proteinExistence type="predicted"/>
<dbReference type="InterPro" id="IPR011455">
    <property type="entry name" value="DUF1561"/>
</dbReference>
<accession>A0ABM8Q7G4</accession>
<name>A0ABM8Q7G4_9BACT</name>
<evidence type="ECO:0000313" key="3">
    <source>
        <dbReference type="Proteomes" id="UP000789803"/>
    </source>
</evidence>
<dbReference type="EMBL" id="CAJHOF010000010">
    <property type="protein sequence ID" value="CAD7288885.1"/>
    <property type="molecule type" value="Genomic_DNA"/>
</dbReference>